<sequence length="300" mass="31548">MRFARLGPADGETPVVFAGDTAYDLRSITPDIDGAFLAGGGVDQVRAALESGALPVLDGADELRIGAPIARPSAVVCIGMNYAAHAAESGSAPPEIPIMFLKTPNTVVGPNDDVRIPRGSTKTDWEVELGVVIGERTSYLDSPEDALSRIAGFVTANDVSERDFQMAASGGQWSKGKCAPGFNPTGPWLVTPDEVDAGALRLRSWVNGEPRQDSSTADLIFDVATVIWHLSQYLQLEPGDLVLTGTPEGVALSGRFPYLAPGDVCEVEIEGLGRQRQRFVDPVPGIAPSAKPAEALGGRA</sequence>
<dbReference type="SUPFAM" id="SSF56529">
    <property type="entry name" value="FAH"/>
    <property type="match status" value="1"/>
</dbReference>
<dbReference type="RefSeq" id="WP_079704938.1">
    <property type="nucleotide sequence ID" value="NZ_FUZO01000001.1"/>
</dbReference>
<evidence type="ECO:0000313" key="4">
    <source>
        <dbReference type="EMBL" id="SKC44158.1"/>
    </source>
</evidence>
<keyword evidence="2" id="KW-0479">Metal-binding</keyword>
<comment type="similarity">
    <text evidence="1">Belongs to the FAH family.</text>
</comment>
<comment type="caution">
    <text evidence="4">The sequence shown here is derived from an EMBL/GenBank/DDBJ whole genome shotgun (WGS) entry which is preliminary data.</text>
</comment>
<keyword evidence="5" id="KW-1185">Reference proteome</keyword>
<gene>
    <name evidence="4" type="ORF">SAMN06295973_0946</name>
</gene>
<evidence type="ECO:0000259" key="3">
    <source>
        <dbReference type="Pfam" id="PF01557"/>
    </source>
</evidence>
<dbReference type="InterPro" id="IPR051121">
    <property type="entry name" value="FAH"/>
</dbReference>
<reference evidence="4 5" key="1">
    <citation type="submission" date="2017-02" db="EMBL/GenBank/DDBJ databases">
        <authorList>
            <person name="Varghese N."/>
            <person name="Submissions S."/>
        </authorList>
    </citation>
    <scope>NUCLEOTIDE SEQUENCE [LARGE SCALE GENOMIC DNA]</scope>
    <source>
        <strain evidence="4 5">VKM Ac-1787</strain>
    </source>
</reference>
<dbReference type="Proteomes" id="UP000190827">
    <property type="component" value="Unassembled WGS sequence"/>
</dbReference>
<evidence type="ECO:0000256" key="1">
    <source>
        <dbReference type="ARBA" id="ARBA00010211"/>
    </source>
</evidence>
<accession>A0ABY1LI83</accession>
<dbReference type="PANTHER" id="PTHR42796:SF4">
    <property type="entry name" value="FUMARYLACETOACETATE HYDROLASE DOMAIN-CONTAINING PROTEIN 2A"/>
    <property type="match status" value="1"/>
</dbReference>
<dbReference type="EMBL" id="FUZO01000001">
    <property type="protein sequence ID" value="SKC44158.1"/>
    <property type="molecule type" value="Genomic_DNA"/>
</dbReference>
<dbReference type="Gene3D" id="3.90.850.10">
    <property type="entry name" value="Fumarylacetoacetase-like, C-terminal domain"/>
    <property type="match status" value="1"/>
</dbReference>
<dbReference type="PANTHER" id="PTHR42796">
    <property type="entry name" value="FUMARYLACETOACETATE HYDROLASE DOMAIN-CONTAINING PROTEIN 2A-RELATED"/>
    <property type="match status" value="1"/>
</dbReference>
<dbReference type="Pfam" id="PF01557">
    <property type="entry name" value="FAA_hydrolase"/>
    <property type="match status" value="1"/>
</dbReference>
<organism evidence="4 5">
    <name type="scientific">Plantibacter cousiniae</name>
    <name type="common">nom. nud.</name>
    <dbReference type="NCBI Taxonomy" id="199709"/>
    <lineage>
        <taxon>Bacteria</taxon>
        <taxon>Bacillati</taxon>
        <taxon>Actinomycetota</taxon>
        <taxon>Actinomycetes</taxon>
        <taxon>Micrococcales</taxon>
        <taxon>Microbacteriaceae</taxon>
        <taxon>Plantibacter</taxon>
    </lineage>
</organism>
<dbReference type="InterPro" id="IPR011234">
    <property type="entry name" value="Fumarylacetoacetase-like_C"/>
</dbReference>
<protein>
    <submittedName>
        <fullName evidence="4">2-keto-4-pentenoate hydratase/2-oxohepta-3-ene-1,7-dioic acid hydratase (Catechol pathway)</fullName>
    </submittedName>
</protein>
<feature type="domain" description="Fumarylacetoacetase-like C-terminal" evidence="3">
    <location>
        <begin position="75"/>
        <end position="279"/>
    </location>
</feature>
<proteinExistence type="inferred from homology"/>
<dbReference type="InterPro" id="IPR036663">
    <property type="entry name" value="Fumarylacetoacetase_C_sf"/>
</dbReference>
<evidence type="ECO:0000256" key="2">
    <source>
        <dbReference type="ARBA" id="ARBA00022723"/>
    </source>
</evidence>
<name>A0ABY1LI83_9MICO</name>
<evidence type="ECO:0000313" key="5">
    <source>
        <dbReference type="Proteomes" id="UP000190827"/>
    </source>
</evidence>